<sequence>MCYTLTLCLDCWNFDAPSCYNICIKVNLLWGPRHVLVL</sequence>
<reference evidence="1" key="1">
    <citation type="submission" date="2014-11" db="EMBL/GenBank/DDBJ databases">
        <authorList>
            <person name="Amaro Gonzalez C."/>
        </authorList>
    </citation>
    <scope>NUCLEOTIDE SEQUENCE</scope>
</reference>
<dbReference type="EMBL" id="GBXM01045714">
    <property type="protein sequence ID" value="JAH62863.1"/>
    <property type="molecule type" value="Transcribed_RNA"/>
</dbReference>
<accession>A0A0E9UD45</accession>
<protein>
    <submittedName>
        <fullName evidence="1">Uncharacterized protein</fullName>
    </submittedName>
</protein>
<dbReference type="AlphaFoldDB" id="A0A0E9UD45"/>
<organism evidence="1">
    <name type="scientific">Anguilla anguilla</name>
    <name type="common">European freshwater eel</name>
    <name type="synonym">Muraena anguilla</name>
    <dbReference type="NCBI Taxonomy" id="7936"/>
    <lineage>
        <taxon>Eukaryota</taxon>
        <taxon>Metazoa</taxon>
        <taxon>Chordata</taxon>
        <taxon>Craniata</taxon>
        <taxon>Vertebrata</taxon>
        <taxon>Euteleostomi</taxon>
        <taxon>Actinopterygii</taxon>
        <taxon>Neopterygii</taxon>
        <taxon>Teleostei</taxon>
        <taxon>Anguilliformes</taxon>
        <taxon>Anguillidae</taxon>
        <taxon>Anguilla</taxon>
    </lineage>
</organism>
<name>A0A0E9UD45_ANGAN</name>
<proteinExistence type="predicted"/>
<reference evidence="1" key="2">
    <citation type="journal article" date="2015" name="Fish Shellfish Immunol.">
        <title>Early steps in the European eel (Anguilla anguilla)-Vibrio vulnificus interaction in the gills: Role of the RtxA13 toxin.</title>
        <authorList>
            <person name="Callol A."/>
            <person name="Pajuelo D."/>
            <person name="Ebbesson L."/>
            <person name="Teles M."/>
            <person name="MacKenzie S."/>
            <person name="Amaro C."/>
        </authorList>
    </citation>
    <scope>NUCLEOTIDE SEQUENCE</scope>
</reference>
<evidence type="ECO:0000313" key="1">
    <source>
        <dbReference type="EMBL" id="JAH62863.1"/>
    </source>
</evidence>